<dbReference type="GO" id="GO:0016758">
    <property type="term" value="F:hexosyltransferase activity"/>
    <property type="evidence" value="ECO:0007669"/>
    <property type="project" value="UniProtKB-ARBA"/>
</dbReference>
<dbReference type="SUPFAM" id="SSF53448">
    <property type="entry name" value="Nucleotide-diphospho-sugar transferases"/>
    <property type="match status" value="1"/>
</dbReference>
<dbReference type="STRING" id="447422.SAMN05660903_02460"/>
<dbReference type="PANTHER" id="PTHR22916">
    <property type="entry name" value="GLYCOSYLTRANSFERASE"/>
    <property type="match status" value="1"/>
</dbReference>
<feature type="domain" description="Glycosyltransferase 2-like" evidence="1">
    <location>
        <begin position="9"/>
        <end position="145"/>
    </location>
</feature>
<evidence type="ECO:0000313" key="3">
    <source>
        <dbReference type="Proteomes" id="UP000232673"/>
    </source>
</evidence>
<dbReference type="RefSeq" id="WP_079713502.1">
    <property type="nucleotide sequence ID" value="NZ_FUZC01000009.1"/>
</dbReference>
<dbReference type="InterPro" id="IPR029044">
    <property type="entry name" value="Nucleotide-diphossugar_trans"/>
</dbReference>
<reference evidence="2 3" key="1">
    <citation type="submission" date="2015-10" db="EMBL/GenBank/DDBJ databases">
        <title>Draft genome sequence of Salegentibacter salinarum KCTC 12975.</title>
        <authorList>
            <person name="Lin W."/>
            <person name="Zheng Q."/>
        </authorList>
    </citation>
    <scope>NUCLEOTIDE SEQUENCE [LARGE SCALE GENOMIC DNA]</scope>
    <source>
        <strain evidence="2 3">KCTC 12975</strain>
    </source>
</reference>
<dbReference type="EMBL" id="LKTS01000002">
    <property type="protein sequence ID" value="PKD21144.1"/>
    <property type="molecule type" value="Genomic_DNA"/>
</dbReference>
<dbReference type="AlphaFoldDB" id="A0A2N0U2C2"/>
<dbReference type="Proteomes" id="UP000232673">
    <property type="component" value="Unassembled WGS sequence"/>
</dbReference>
<proteinExistence type="predicted"/>
<evidence type="ECO:0000313" key="2">
    <source>
        <dbReference type="EMBL" id="PKD21144.1"/>
    </source>
</evidence>
<keyword evidence="3" id="KW-1185">Reference proteome</keyword>
<organism evidence="2 3">
    <name type="scientific">Salegentibacter salinarum</name>
    <dbReference type="NCBI Taxonomy" id="447422"/>
    <lineage>
        <taxon>Bacteria</taxon>
        <taxon>Pseudomonadati</taxon>
        <taxon>Bacteroidota</taxon>
        <taxon>Flavobacteriia</taxon>
        <taxon>Flavobacteriales</taxon>
        <taxon>Flavobacteriaceae</taxon>
        <taxon>Salegentibacter</taxon>
    </lineage>
</organism>
<protein>
    <recommendedName>
        <fullName evidence="1">Glycosyltransferase 2-like domain-containing protein</fullName>
    </recommendedName>
</protein>
<dbReference type="CDD" id="cd00761">
    <property type="entry name" value="Glyco_tranf_GTA_type"/>
    <property type="match status" value="1"/>
</dbReference>
<sequence>MTKELPLISIVMATYNRAHLIKESLIAISEQSYQNWECLIIDDGSKDKTQEIVEKFGNKDLRFKYSKRGSNHKKGLPGSRNHGISLIKGEYIIFFDDDDIPHPDCLKWSIEEILNYKADYCRFLRSVFFQDLNKNFNRLRDYAIIQHTPLNVNEMITGDVPFNSCQVLWKSECFNNEIFNEALMFAEEWELYTRILLKEPKGITIKKPLYFGRKHAVSNTGEFRKADISRVDSKIYAARLIVAHLSQVSTLSSRMTNFFIRMGFNLKSYNLIKEVLNNSNLNFLEKFKYRLGFAIYPLIKPILRLKGSVIK</sequence>
<dbReference type="OrthoDB" id="597270at2"/>
<dbReference type="InterPro" id="IPR001173">
    <property type="entry name" value="Glyco_trans_2-like"/>
</dbReference>
<dbReference type="PANTHER" id="PTHR22916:SF3">
    <property type="entry name" value="UDP-GLCNAC:BETAGAL BETA-1,3-N-ACETYLGLUCOSAMINYLTRANSFERASE-LIKE PROTEIN 1"/>
    <property type="match status" value="1"/>
</dbReference>
<dbReference type="Pfam" id="PF00535">
    <property type="entry name" value="Glycos_transf_2"/>
    <property type="match status" value="1"/>
</dbReference>
<evidence type="ECO:0000259" key="1">
    <source>
        <dbReference type="Pfam" id="PF00535"/>
    </source>
</evidence>
<comment type="caution">
    <text evidence="2">The sequence shown here is derived from an EMBL/GenBank/DDBJ whole genome shotgun (WGS) entry which is preliminary data.</text>
</comment>
<accession>A0A2N0U2C2</accession>
<gene>
    <name evidence="2" type="ORF">APR41_12065</name>
</gene>
<name>A0A2N0U2C2_9FLAO</name>
<dbReference type="Gene3D" id="3.90.550.10">
    <property type="entry name" value="Spore Coat Polysaccharide Biosynthesis Protein SpsA, Chain A"/>
    <property type="match status" value="1"/>
</dbReference>